<dbReference type="Pfam" id="PF14278">
    <property type="entry name" value="TetR_C_8"/>
    <property type="match status" value="1"/>
</dbReference>
<organism evidence="4 5">
    <name type="scientific">Slackia heliotrinireducens (strain ATCC 29202 / DSM 20476 / NCTC 11029 / RHS 1)</name>
    <name type="common">Peptococcus heliotrinreducens</name>
    <dbReference type="NCBI Taxonomy" id="471855"/>
    <lineage>
        <taxon>Bacteria</taxon>
        <taxon>Bacillati</taxon>
        <taxon>Actinomycetota</taxon>
        <taxon>Coriobacteriia</taxon>
        <taxon>Eggerthellales</taxon>
        <taxon>Eggerthellaceae</taxon>
        <taxon>Slackia</taxon>
    </lineage>
</organism>
<dbReference type="EMBL" id="CP001684">
    <property type="protein sequence ID" value="ACV21507.1"/>
    <property type="molecule type" value="Genomic_DNA"/>
</dbReference>
<protein>
    <submittedName>
        <fullName evidence="4">Transcriptional regulator, tetR family</fullName>
    </submittedName>
</protein>
<evidence type="ECO:0000256" key="1">
    <source>
        <dbReference type="ARBA" id="ARBA00023125"/>
    </source>
</evidence>
<keyword evidence="1 2" id="KW-0238">DNA-binding</keyword>
<dbReference type="Gene3D" id="1.10.357.10">
    <property type="entry name" value="Tetracycline Repressor, domain 2"/>
    <property type="match status" value="1"/>
</dbReference>
<dbReference type="PROSITE" id="PS50977">
    <property type="entry name" value="HTH_TETR_2"/>
    <property type="match status" value="1"/>
</dbReference>
<dbReference type="SUPFAM" id="SSF46689">
    <property type="entry name" value="Homeodomain-like"/>
    <property type="match status" value="1"/>
</dbReference>
<dbReference type="PANTHER" id="PTHR43479:SF7">
    <property type="entry name" value="TETR-FAMILY TRANSCRIPTIONAL REGULATOR"/>
    <property type="match status" value="1"/>
</dbReference>
<dbReference type="GO" id="GO:0003677">
    <property type="term" value="F:DNA binding"/>
    <property type="evidence" value="ECO:0007669"/>
    <property type="project" value="UniProtKB-UniRule"/>
</dbReference>
<evidence type="ECO:0000313" key="5">
    <source>
        <dbReference type="Proteomes" id="UP000002026"/>
    </source>
</evidence>
<keyword evidence="5" id="KW-1185">Reference proteome</keyword>
<feature type="DNA-binding region" description="H-T-H motif" evidence="2">
    <location>
        <begin position="27"/>
        <end position="46"/>
    </location>
</feature>
<dbReference type="InterPro" id="IPR009057">
    <property type="entry name" value="Homeodomain-like_sf"/>
</dbReference>
<reference evidence="4 5" key="1">
    <citation type="journal article" date="2009" name="Stand. Genomic Sci.">
        <title>Complete genome sequence of Slackia heliotrinireducens type strain (RHS 1).</title>
        <authorList>
            <person name="Pukall R."/>
            <person name="Lapidus A."/>
            <person name="Nolan M."/>
            <person name="Copeland A."/>
            <person name="Glavina Del Rio T."/>
            <person name="Lucas S."/>
            <person name="Chen F."/>
            <person name="Tice H."/>
            <person name="Cheng J.F."/>
            <person name="Chertkov O."/>
            <person name="Bruce D."/>
            <person name="Goodwin L."/>
            <person name="Kuske C."/>
            <person name="Brettin T."/>
            <person name="Detter J.C."/>
            <person name="Han C."/>
            <person name="Pitluck S."/>
            <person name="Pati A."/>
            <person name="Mavrommatis K."/>
            <person name="Ivanova N."/>
            <person name="Ovchinnikova G."/>
            <person name="Chen A."/>
            <person name="Palaniappan K."/>
            <person name="Schneider S."/>
            <person name="Rohde M."/>
            <person name="Chain P."/>
            <person name="D'haeseleer P."/>
            <person name="Goker M."/>
            <person name="Bristow J."/>
            <person name="Eisen J.A."/>
            <person name="Markowitz V."/>
            <person name="Kyrpides N.C."/>
            <person name="Klenk H.P."/>
            <person name="Hugenholtz P."/>
        </authorList>
    </citation>
    <scope>NUCLEOTIDE SEQUENCE [LARGE SCALE GENOMIC DNA]</scope>
    <source>
        <strain evidence="5">ATCC 29202 / DSM 20476 / NCTC 11029 / RHS 1</strain>
    </source>
</reference>
<dbReference type="eggNOG" id="COG1309">
    <property type="taxonomic scope" value="Bacteria"/>
</dbReference>
<dbReference type="Pfam" id="PF00440">
    <property type="entry name" value="TetR_N"/>
    <property type="match status" value="1"/>
</dbReference>
<evidence type="ECO:0000313" key="4">
    <source>
        <dbReference type="EMBL" id="ACV21507.1"/>
    </source>
</evidence>
<name>C7N2Y6_SLAHD</name>
<dbReference type="PANTHER" id="PTHR43479">
    <property type="entry name" value="ACREF/ENVCD OPERON REPRESSOR-RELATED"/>
    <property type="match status" value="1"/>
</dbReference>
<gene>
    <name evidence="4" type="ordered locus">Shel_04470</name>
</gene>
<dbReference type="InterPro" id="IPR050624">
    <property type="entry name" value="HTH-type_Tx_Regulator"/>
</dbReference>
<evidence type="ECO:0000256" key="2">
    <source>
        <dbReference type="PROSITE-ProRule" id="PRU00335"/>
    </source>
</evidence>
<proteinExistence type="predicted"/>
<accession>C7N2Y6</accession>
<dbReference type="RefSeq" id="WP_012797613.1">
    <property type="nucleotide sequence ID" value="NC_013165.1"/>
</dbReference>
<dbReference type="Proteomes" id="UP000002026">
    <property type="component" value="Chromosome"/>
</dbReference>
<dbReference type="KEGG" id="shi:Shel_04470"/>
<feature type="domain" description="HTH tetR-type" evidence="3">
    <location>
        <begin position="4"/>
        <end position="64"/>
    </location>
</feature>
<dbReference type="AlphaFoldDB" id="C7N2Y6"/>
<dbReference type="HOGENOM" id="CLU_087539_2_0_11"/>
<dbReference type="STRING" id="471855.Shel_04470"/>
<evidence type="ECO:0000259" key="3">
    <source>
        <dbReference type="PROSITE" id="PS50977"/>
    </source>
</evidence>
<dbReference type="InterPro" id="IPR001647">
    <property type="entry name" value="HTH_TetR"/>
</dbReference>
<sequence>MFKDRTKELFAEALEQMLLEMPLSKVKVKDLCERVGAQRPTFYYHFKDKYDLVAWIFERDFRSGMGEVPPDAGLQARTEAALNRMWQRHDFYRKAFADKSQNSIERHIQDFDVKMGETAVKRHTGAKKITEQQLFDIKSQSYGSMGYTVEWMRGEVHATPAQLAAWETERMPAFLREAYEATGYYGELG</sequence>
<dbReference type="InterPro" id="IPR039532">
    <property type="entry name" value="TetR_C_Firmicutes"/>
</dbReference>